<dbReference type="Pfam" id="PF13640">
    <property type="entry name" value="2OG-FeII_Oxy_3"/>
    <property type="match status" value="1"/>
</dbReference>
<keyword evidence="6" id="KW-0408">Iron</keyword>
<dbReference type="AlphaFoldDB" id="A0A244CQ27"/>
<dbReference type="InterPro" id="IPR051559">
    <property type="entry name" value="HIF_prolyl_hydroxylases"/>
</dbReference>
<evidence type="ECO:0000313" key="9">
    <source>
        <dbReference type="Proteomes" id="UP000194841"/>
    </source>
</evidence>
<evidence type="ECO:0000256" key="4">
    <source>
        <dbReference type="ARBA" id="ARBA00022964"/>
    </source>
</evidence>
<keyword evidence="4" id="KW-0223">Dioxygenase</keyword>
<evidence type="ECO:0000256" key="1">
    <source>
        <dbReference type="ARBA" id="ARBA00001961"/>
    </source>
</evidence>
<dbReference type="SMART" id="SM00702">
    <property type="entry name" value="P4Hc"/>
    <property type="match status" value="1"/>
</dbReference>
<dbReference type="InterPro" id="IPR005123">
    <property type="entry name" value="Oxoglu/Fe-dep_dioxygenase_dom"/>
</dbReference>
<dbReference type="InterPro" id="IPR044862">
    <property type="entry name" value="Pro_4_hyd_alph_FE2OG_OXY"/>
</dbReference>
<dbReference type="PANTHER" id="PTHR12907:SF26">
    <property type="entry name" value="HIF PROLYL HYDROXYLASE, ISOFORM C"/>
    <property type="match status" value="1"/>
</dbReference>
<dbReference type="EMBL" id="MWPV01000003">
    <property type="protein sequence ID" value="OUL57723.1"/>
    <property type="molecule type" value="Genomic_DNA"/>
</dbReference>
<keyword evidence="2" id="KW-0479">Metal-binding</keyword>
<evidence type="ECO:0000256" key="5">
    <source>
        <dbReference type="ARBA" id="ARBA00023002"/>
    </source>
</evidence>
<evidence type="ECO:0000256" key="6">
    <source>
        <dbReference type="ARBA" id="ARBA00023004"/>
    </source>
</evidence>
<dbReference type="InterPro" id="IPR006620">
    <property type="entry name" value="Pro_4_hyd_alph"/>
</dbReference>
<dbReference type="GO" id="GO:0071456">
    <property type="term" value="P:cellular response to hypoxia"/>
    <property type="evidence" value="ECO:0007669"/>
    <property type="project" value="TreeGrafter"/>
</dbReference>
<gene>
    <name evidence="8" type="ORF">B1199_11740</name>
</gene>
<organism evidence="8 9">
    <name type="scientific">Pseudoalteromonas ulvae</name>
    <dbReference type="NCBI Taxonomy" id="107327"/>
    <lineage>
        <taxon>Bacteria</taxon>
        <taxon>Pseudomonadati</taxon>
        <taxon>Pseudomonadota</taxon>
        <taxon>Gammaproteobacteria</taxon>
        <taxon>Alteromonadales</taxon>
        <taxon>Pseudoalteromonadaceae</taxon>
        <taxon>Pseudoalteromonas</taxon>
    </lineage>
</organism>
<dbReference type="GO" id="GO:0031418">
    <property type="term" value="F:L-ascorbic acid binding"/>
    <property type="evidence" value="ECO:0007669"/>
    <property type="project" value="UniProtKB-KW"/>
</dbReference>
<dbReference type="RefSeq" id="WP_086744306.1">
    <property type="nucleotide sequence ID" value="NZ_MWPV01000003.1"/>
</dbReference>
<evidence type="ECO:0000256" key="3">
    <source>
        <dbReference type="ARBA" id="ARBA00022896"/>
    </source>
</evidence>
<comment type="caution">
    <text evidence="8">The sequence shown here is derived from an EMBL/GenBank/DDBJ whole genome shotgun (WGS) entry which is preliminary data.</text>
</comment>
<name>A0A244CQ27_PSEDV</name>
<evidence type="ECO:0000313" key="8">
    <source>
        <dbReference type="EMBL" id="OUL57723.1"/>
    </source>
</evidence>
<accession>A0A244CQ27</accession>
<proteinExistence type="predicted"/>
<sequence length="209" mass="23835">MYTPDFPSHTLDTLLDQIEQHGLAVIDNAIPCELTESLLTECLTQQSLFKPAGIGREADKQLDASIRSDKTRWFDSQTLVQQQYLSLMEQLRNIINQHFYLGLFDYEAHYATYQVGDFYKKHLDAFKGRSNRVFTTVFYLNSPEGGELVIYKPKSKEVLTTIKPKAGTLVLFVSEEFAHEVLPALGPRHSIAGWFRKNTSSHSYIDPAN</sequence>
<keyword evidence="5" id="KW-0560">Oxidoreductase</keyword>
<dbReference type="PANTHER" id="PTHR12907">
    <property type="entry name" value="EGL NINE HOMOLOG-RELATED"/>
    <property type="match status" value="1"/>
</dbReference>
<keyword evidence="9" id="KW-1185">Reference proteome</keyword>
<feature type="domain" description="Fe2OG dioxygenase" evidence="7">
    <location>
        <begin position="99"/>
        <end position="197"/>
    </location>
</feature>
<keyword evidence="3" id="KW-0847">Vitamin C</keyword>
<dbReference type="PROSITE" id="PS51471">
    <property type="entry name" value="FE2OG_OXY"/>
    <property type="match status" value="1"/>
</dbReference>
<dbReference type="OrthoDB" id="9783171at2"/>
<dbReference type="GO" id="GO:0031543">
    <property type="term" value="F:peptidyl-proline dioxygenase activity"/>
    <property type="evidence" value="ECO:0007669"/>
    <property type="project" value="TreeGrafter"/>
</dbReference>
<protein>
    <submittedName>
        <fullName evidence="8">Proline hydroxylase</fullName>
    </submittedName>
</protein>
<comment type="cofactor">
    <cofactor evidence="1">
        <name>L-ascorbate</name>
        <dbReference type="ChEBI" id="CHEBI:38290"/>
    </cofactor>
</comment>
<evidence type="ECO:0000259" key="7">
    <source>
        <dbReference type="PROSITE" id="PS51471"/>
    </source>
</evidence>
<reference evidence="8 9" key="1">
    <citation type="submission" date="2017-02" db="EMBL/GenBank/DDBJ databases">
        <title>Pseudoalteromonas ulvae TC14 Genome.</title>
        <authorList>
            <person name="Molmeret M."/>
        </authorList>
    </citation>
    <scope>NUCLEOTIDE SEQUENCE [LARGE SCALE GENOMIC DNA]</scope>
    <source>
        <strain evidence="8">TC14</strain>
    </source>
</reference>
<dbReference type="Proteomes" id="UP000194841">
    <property type="component" value="Unassembled WGS sequence"/>
</dbReference>
<dbReference type="GO" id="GO:0008198">
    <property type="term" value="F:ferrous iron binding"/>
    <property type="evidence" value="ECO:0007669"/>
    <property type="project" value="TreeGrafter"/>
</dbReference>
<evidence type="ECO:0000256" key="2">
    <source>
        <dbReference type="ARBA" id="ARBA00022723"/>
    </source>
</evidence>
<dbReference type="Gene3D" id="2.60.120.620">
    <property type="entry name" value="q2cbj1_9rhob like domain"/>
    <property type="match status" value="1"/>
</dbReference>